<reference evidence="7 8" key="1">
    <citation type="submission" date="2018-11" db="EMBL/GenBank/DDBJ databases">
        <title>Draft genome sequence of Cellulomonas takizawaensis strain TKZ-21.</title>
        <authorList>
            <person name="Yamamura H."/>
            <person name="Hayashi T."/>
            <person name="Hamada M."/>
            <person name="Serisawa Y."/>
            <person name="Matsuyama K."/>
            <person name="Nakagawa Y."/>
            <person name="Otoguro M."/>
            <person name="Yanagida F."/>
            <person name="Hayakawa M."/>
        </authorList>
    </citation>
    <scope>NUCLEOTIDE SEQUENCE [LARGE SCALE GENOMIC DNA]</scope>
    <source>
        <strain evidence="7 8">TKZ-21</strain>
    </source>
</reference>
<protein>
    <submittedName>
        <fullName evidence="7">Methyltransferase</fullName>
    </submittedName>
</protein>
<dbReference type="InterPro" id="IPR029063">
    <property type="entry name" value="SAM-dependent_MTases_sf"/>
</dbReference>
<keyword evidence="3 7" id="KW-0808">Transferase</keyword>
<dbReference type="Gene3D" id="3.40.50.150">
    <property type="entry name" value="Vaccinia Virus protein VP39"/>
    <property type="match status" value="1"/>
</dbReference>
<dbReference type="InterPro" id="IPR041698">
    <property type="entry name" value="Methyltransf_25"/>
</dbReference>
<evidence type="ECO:0000259" key="6">
    <source>
        <dbReference type="Pfam" id="PF13649"/>
    </source>
</evidence>
<dbReference type="Pfam" id="PF13649">
    <property type="entry name" value="Methyltransf_25"/>
    <property type="match status" value="1"/>
</dbReference>
<comment type="caution">
    <text evidence="7">The sequence shown here is derived from an EMBL/GenBank/DDBJ whole genome shotgun (WGS) entry which is preliminary data.</text>
</comment>
<dbReference type="RefSeq" id="WP_124342791.1">
    <property type="nucleotide sequence ID" value="NZ_BHYL01000131.1"/>
</dbReference>
<dbReference type="AlphaFoldDB" id="A0A401V0A6"/>
<keyword evidence="8" id="KW-1185">Reference proteome</keyword>
<proteinExistence type="predicted"/>
<feature type="domain" description="Methyltransferase" evidence="6">
    <location>
        <begin position="53"/>
        <end position="151"/>
    </location>
</feature>
<comment type="catalytic activity">
    <reaction evidence="5">
        <text>phosphoethanolamine + S-adenosyl-L-methionine = N-methylethanolamine phosphate + S-adenosyl-L-homocysteine + H(+)</text>
        <dbReference type="Rhea" id="RHEA:20365"/>
        <dbReference type="ChEBI" id="CHEBI:15378"/>
        <dbReference type="ChEBI" id="CHEBI:57781"/>
        <dbReference type="ChEBI" id="CHEBI:57856"/>
        <dbReference type="ChEBI" id="CHEBI:58190"/>
        <dbReference type="ChEBI" id="CHEBI:59789"/>
        <dbReference type="EC" id="2.1.1.103"/>
    </reaction>
    <physiologicalReaction direction="left-to-right" evidence="5">
        <dbReference type="Rhea" id="RHEA:20366"/>
    </physiologicalReaction>
</comment>
<sequence length="262" mass="28553">MPDALPATLAHRYSREVALRHELLYGRGYQGPAEPEVFDALAARAGLRAGAEVLDVGSGLGGDAFRLATRFGVRVVGLDASSDMTDLARERREVDAPGADVELVCGNVLTSDVVRPGAFDVVWTRDAGAFLTHEEKPVAWRRLHDALRPGGTVLVTDYCLGTSAASAEFGQRMLAWGQHMLTLDAYADLLTSCGFTDVVTEDRTADLVASQEHGLRVLEERGDDVRALLSPEEHADLTQRWRTKLTHSTSGELVWMVLTARR</sequence>
<accession>A0A401V0A6</accession>
<dbReference type="EMBL" id="BHYL01000131">
    <property type="protein sequence ID" value="GCD20284.1"/>
    <property type="molecule type" value="Genomic_DNA"/>
</dbReference>
<dbReference type="Proteomes" id="UP000288246">
    <property type="component" value="Unassembled WGS sequence"/>
</dbReference>
<dbReference type="OrthoDB" id="3382693at2"/>
<dbReference type="GO" id="GO:0032259">
    <property type="term" value="P:methylation"/>
    <property type="evidence" value="ECO:0007669"/>
    <property type="project" value="UniProtKB-KW"/>
</dbReference>
<evidence type="ECO:0000313" key="7">
    <source>
        <dbReference type="EMBL" id="GCD20284.1"/>
    </source>
</evidence>
<evidence type="ECO:0000256" key="5">
    <source>
        <dbReference type="ARBA" id="ARBA00047622"/>
    </source>
</evidence>
<evidence type="ECO:0000256" key="3">
    <source>
        <dbReference type="ARBA" id="ARBA00022679"/>
    </source>
</evidence>
<evidence type="ECO:0000313" key="8">
    <source>
        <dbReference type="Proteomes" id="UP000288246"/>
    </source>
</evidence>
<evidence type="ECO:0000256" key="2">
    <source>
        <dbReference type="ARBA" id="ARBA00022603"/>
    </source>
</evidence>
<dbReference type="PANTHER" id="PTHR44307">
    <property type="entry name" value="PHOSPHOETHANOLAMINE METHYLTRANSFERASE"/>
    <property type="match status" value="1"/>
</dbReference>
<dbReference type="GO" id="GO:0000234">
    <property type="term" value="F:phosphoethanolamine N-methyltransferase activity"/>
    <property type="evidence" value="ECO:0007669"/>
    <property type="project" value="UniProtKB-EC"/>
</dbReference>
<comment type="pathway">
    <text evidence="4">Phospholipid metabolism.</text>
</comment>
<organism evidence="7 8">
    <name type="scientific">Cellulomonas algicola</name>
    <dbReference type="NCBI Taxonomy" id="2071633"/>
    <lineage>
        <taxon>Bacteria</taxon>
        <taxon>Bacillati</taxon>
        <taxon>Actinomycetota</taxon>
        <taxon>Actinomycetes</taxon>
        <taxon>Micrococcales</taxon>
        <taxon>Cellulomonadaceae</taxon>
        <taxon>Cellulomonas</taxon>
    </lineage>
</organism>
<comment type="pathway">
    <text evidence="1">Lipid metabolism.</text>
</comment>
<gene>
    <name evidence="7" type="ORF">CTKZ_18460</name>
</gene>
<evidence type="ECO:0000256" key="4">
    <source>
        <dbReference type="ARBA" id="ARBA00025707"/>
    </source>
</evidence>
<dbReference type="CDD" id="cd02440">
    <property type="entry name" value="AdoMet_MTases"/>
    <property type="match status" value="1"/>
</dbReference>
<evidence type="ECO:0000256" key="1">
    <source>
        <dbReference type="ARBA" id="ARBA00005189"/>
    </source>
</evidence>
<keyword evidence="2 7" id="KW-0489">Methyltransferase</keyword>
<dbReference type="SUPFAM" id="SSF53335">
    <property type="entry name" value="S-adenosyl-L-methionine-dependent methyltransferases"/>
    <property type="match status" value="1"/>
</dbReference>
<name>A0A401V0A6_9CELL</name>
<dbReference type="PANTHER" id="PTHR44307:SF2">
    <property type="entry name" value="PHOSPHOETHANOLAMINE METHYLTRANSFERASE ISOFORM X1"/>
    <property type="match status" value="1"/>
</dbReference>